<dbReference type="InterPro" id="IPR050423">
    <property type="entry name" value="UPF0337_stress_rsp"/>
</dbReference>
<dbReference type="Pfam" id="PF05532">
    <property type="entry name" value="CsbD"/>
    <property type="match status" value="1"/>
</dbReference>
<dbReference type="EMBL" id="QYUL01000001">
    <property type="protein sequence ID" value="RJF83969.1"/>
    <property type="molecule type" value="Genomic_DNA"/>
</dbReference>
<evidence type="ECO:0000313" key="4">
    <source>
        <dbReference type="Proteomes" id="UP000283458"/>
    </source>
</evidence>
<dbReference type="InterPro" id="IPR008462">
    <property type="entry name" value="CsbD"/>
</dbReference>
<dbReference type="Proteomes" id="UP000283458">
    <property type="component" value="Unassembled WGS sequence"/>
</dbReference>
<dbReference type="RefSeq" id="WP_119829610.1">
    <property type="nucleotide sequence ID" value="NZ_QYUL01000001.1"/>
</dbReference>
<feature type="domain" description="CsbD-like" evidence="2">
    <location>
        <begin position="4"/>
        <end position="56"/>
    </location>
</feature>
<gene>
    <name evidence="3" type="ORF">D3877_04945</name>
</gene>
<protein>
    <submittedName>
        <fullName evidence="3">CsbD family protein</fullName>
    </submittedName>
</protein>
<dbReference type="PANTHER" id="PTHR34977:SF1">
    <property type="entry name" value="UPF0337 PROTEIN YJBJ"/>
    <property type="match status" value="1"/>
</dbReference>
<comment type="caution">
    <text evidence="3">The sequence shown here is derived from an EMBL/GenBank/DDBJ whole genome shotgun (WGS) entry which is preliminary data.</text>
</comment>
<reference evidence="3 4" key="1">
    <citation type="submission" date="2018-09" db="EMBL/GenBank/DDBJ databases">
        <authorList>
            <person name="Zhu H."/>
        </authorList>
    </citation>
    <scope>NUCLEOTIDE SEQUENCE [LARGE SCALE GENOMIC DNA]</scope>
    <source>
        <strain evidence="3 4">K2W22B-5</strain>
    </source>
</reference>
<sequence length="59" mass="5913">MNKDRIAGAAHVTKGAVKEKVGEILGDASLTIDGKAEKAAGKVQNAIGGAKDAIKDALP</sequence>
<dbReference type="AlphaFoldDB" id="A0A418W1V6"/>
<accession>A0A418W1V6</accession>
<evidence type="ECO:0000256" key="1">
    <source>
        <dbReference type="ARBA" id="ARBA00009129"/>
    </source>
</evidence>
<evidence type="ECO:0000313" key="3">
    <source>
        <dbReference type="EMBL" id="RJF83969.1"/>
    </source>
</evidence>
<dbReference type="PANTHER" id="PTHR34977">
    <property type="entry name" value="UPF0337 PROTEIN YJBJ"/>
    <property type="match status" value="1"/>
</dbReference>
<dbReference type="InterPro" id="IPR036629">
    <property type="entry name" value="YjbJ_sf"/>
</dbReference>
<dbReference type="SUPFAM" id="SSF69047">
    <property type="entry name" value="Hypothetical protein YjbJ"/>
    <property type="match status" value="1"/>
</dbReference>
<name>A0A418W1V6_9PROT</name>
<evidence type="ECO:0000259" key="2">
    <source>
        <dbReference type="Pfam" id="PF05532"/>
    </source>
</evidence>
<comment type="similarity">
    <text evidence="1">Belongs to the UPF0337 (CsbD) family.</text>
</comment>
<dbReference type="Gene3D" id="1.10.1470.10">
    <property type="entry name" value="YjbJ"/>
    <property type="match status" value="1"/>
</dbReference>
<proteinExistence type="inferred from homology"/>
<keyword evidence="4" id="KW-1185">Reference proteome</keyword>
<dbReference type="OrthoDB" id="9796058at2"/>
<organism evidence="3 4">
    <name type="scientific">Azospirillum cavernae</name>
    <dbReference type="NCBI Taxonomy" id="2320860"/>
    <lineage>
        <taxon>Bacteria</taxon>
        <taxon>Pseudomonadati</taxon>
        <taxon>Pseudomonadota</taxon>
        <taxon>Alphaproteobacteria</taxon>
        <taxon>Rhodospirillales</taxon>
        <taxon>Azospirillaceae</taxon>
        <taxon>Azospirillum</taxon>
    </lineage>
</organism>